<dbReference type="EMBL" id="JAPEIS010000001">
    <property type="protein sequence ID" value="KAJ8071872.1"/>
    <property type="molecule type" value="Genomic_DNA"/>
</dbReference>
<accession>A0A9X0AZM6</accession>
<keyword evidence="2" id="KW-1185">Reference proteome</keyword>
<evidence type="ECO:0000313" key="1">
    <source>
        <dbReference type="EMBL" id="KAJ8071872.1"/>
    </source>
</evidence>
<sequence>MAKSYGERHEKKPLFAASPQNIDSLAELWGWTIARRVRIWLSDENPYEEVGLEPARPAGVAERVVGVQWVEPPRKLACRHIRNGKDCNHTMRPSKVKPLIRFYLLSFINRVVTSDVAVSALQPGC</sequence>
<gene>
    <name evidence="1" type="ORF">OCU04_002180</name>
</gene>
<protein>
    <submittedName>
        <fullName evidence="1">Uncharacterized protein</fullName>
    </submittedName>
</protein>
<reference evidence="1" key="1">
    <citation type="submission" date="2022-11" db="EMBL/GenBank/DDBJ databases">
        <title>Genome Resource of Sclerotinia nivalis Strain SnTB1, a Plant Pathogen Isolated from American Ginseng.</title>
        <authorList>
            <person name="Fan S."/>
        </authorList>
    </citation>
    <scope>NUCLEOTIDE SEQUENCE</scope>
    <source>
        <strain evidence="1">SnTB1</strain>
    </source>
</reference>
<name>A0A9X0AZM6_9HELO</name>
<dbReference type="Proteomes" id="UP001152300">
    <property type="component" value="Unassembled WGS sequence"/>
</dbReference>
<organism evidence="1 2">
    <name type="scientific">Sclerotinia nivalis</name>
    <dbReference type="NCBI Taxonomy" id="352851"/>
    <lineage>
        <taxon>Eukaryota</taxon>
        <taxon>Fungi</taxon>
        <taxon>Dikarya</taxon>
        <taxon>Ascomycota</taxon>
        <taxon>Pezizomycotina</taxon>
        <taxon>Leotiomycetes</taxon>
        <taxon>Helotiales</taxon>
        <taxon>Sclerotiniaceae</taxon>
        <taxon>Sclerotinia</taxon>
    </lineage>
</organism>
<comment type="caution">
    <text evidence="1">The sequence shown here is derived from an EMBL/GenBank/DDBJ whole genome shotgun (WGS) entry which is preliminary data.</text>
</comment>
<proteinExistence type="predicted"/>
<dbReference type="AlphaFoldDB" id="A0A9X0AZM6"/>
<evidence type="ECO:0000313" key="2">
    <source>
        <dbReference type="Proteomes" id="UP001152300"/>
    </source>
</evidence>